<name>A0A0U1DT28_9MYCO</name>
<comment type="similarity">
    <text evidence="1">Belongs to the 'phage' integrase family.</text>
</comment>
<dbReference type="EMBL" id="CTEC01000002">
    <property type="protein sequence ID" value="CQD22290.1"/>
    <property type="molecule type" value="Genomic_DNA"/>
</dbReference>
<evidence type="ECO:0000313" key="6">
    <source>
        <dbReference type="Proteomes" id="UP000199601"/>
    </source>
</evidence>
<sequence>MRAFQVRLPSGVRYWTVLDEGLSVVAEADAFLRHVRFGRDGSELTTRSYAGGIALFLRWCVRTGRHWHEGVAALGLFITWLRHAGPQSSGGEVVVGGQVLAGPGLEPVRGARRINGVLTAVRGFVAHAVTSGQAPGELMPLIYELADERDLPAQARGEEHRMAWRMRARHRLHEPEAMVDRASDAEIVALLRACRSARDRLIVLLMARAGLRRGELCGLRRSDVHLLVDSRLLGCEMARAHLHVVRRENPNGAWAKSRRQRVVPLDFLLVQVFDVYEFERFAVPRAAESDFLLVNLFREPIGAPMRPDAINELIAACARRAGIEHVTPHRLRHAFGSNLADAGAGLDEIAALMGHAAMSSSQVYLHPDPARLREAVDRVASPRGLAGMDR</sequence>
<reference evidence="6" key="1">
    <citation type="submission" date="2015-03" db="EMBL/GenBank/DDBJ databases">
        <authorList>
            <person name="Urmite Genomes"/>
        </authorList>
    </citation>
    <scope>NUCLEOTIDE SEQUENCE [LARGE SCALE GENOMIC DNA]</scope>
    <source>
        <strain evidence="6">CSUR P1344</strain>
    </source>
</reference>
<organism evidence="5 6">
    <name type="scientific">Mycobacterium europaeum</name>
    <dbReference type="NCBI Taxonomy" id="761804"/>
    <lineage>
        <taxon>Bacteria</taxon>
        <taxon>Bacillati</taxon>
        <taxon>Actinomycetota</taxon>
        <taxon>Actinomycetes</taxon>
        <taxon>Mycobacteriales</taxon>
        <taxon>Mycobacteriaceae</taxon>
        <taxon>Mycobacterium</taxon>
        <taxon>Mycobacterium simiae complex</taxon>
    </lineage>
</organism>
<dbReference type="InterPro" id="IPR013762">
    <property type="entry name" value="Integrase-like_cat_sf"/>
</dbReference>
<evidence type="ECO:0000256" key="1">
    <source>
        <dbReference type="ARBA" id="ARBA00008857"/>
    </source>
</evidence>
<dbReference type="AlphaFoldDB" id="A0A0U1DT28"/>
<dbReference type="GO" id="GO:0015074">
    <property type="term" value="P:DNA integration"/>
    <property type="evidence" value="ECO:0007669"/>
    <property type="project" value="InterPro"/>
</dbReference>
<dbReference type="Pfam" id="PF00589">
    <property type="entry name" value="Phage_integrase"/>
    <property type="match status" value="1"/>
</dbReference>
<keyword evidence="6" id="KW-1185">Reference proteome</keyword>
<dbReference type="SUPFAM" id="SSF56349">
    <property type="entry name" value="DNA breaking-rejoining enzymes"/>
    <property type="match status" value="1"/>
</dbReference>
<evidence type="ECO:0000256" key="3">
    <source>
        <dbReference type="ARBA" id="ARBA00023172"/>
    </source>
</evidence>
<evidence type="ECO:0000313" key="5">
    <source>
        <dbReference type="EMBL" id="CQD22290.1"/>
    </source>
</evidence>
<dbReference type="PROSITE" id="PS51898">
    <property type="entry name" value="TYR_RECOMBINASE"/>
    <property type="match status" value="1"/>
</dbReference>
<dbReference type="CDD" id="cd00397">
    <property type="entry name" value="DNA_BRE_C"/>
    <property type="match status" value="1"/>
</dbReference>
<dbReference type="PANTHER" id="PTHR30349:SF41">
    <property type="entry name" value="INTEGRASE_RECOMBINASE PROTEIN MJ0367-RELATED"/>
    <property type="match status" value="1"/>
</dbReference>
<dbReference type="RefSeq" id="WP_090423160.1">
    <property type="nucleotide sequence ID" value="NZ_CTEC01000002.1"/>
</dbReference>
<dbReference type="InterPro" id="IPR050090">
    <property type="entry name" value="Tyrosine_recombinase_XerCD"/>
</dbReference>
<dbReference type="GO" id="GO:0003677">
    <property type="term" value="F:DNA binding"/>
    <property type="evidence" value="ECO:0007669"/>
    <property type="project" value="UniProtKB-KW"/>
</dbReference>
<gene>
    <name evidence="5" type="ORF">BN000_05558</name>
</gene>
<dbReference type="PANTHER" id="PTHR30349">
    <property type="entry name" value="PHAGE INTEGRASE-RELATED"/>
    <property type="match status" value="1"/>
</dbReference>
<dbReference type="InterPro" id="IPR002104">
    <property type="entry name" value="Integrase_catalytic"/>
</dbReference>
<protein>
    <submittedName>
        <fullName evidence="5">Phage integrase family protein</fullName>
    </submittedName>
</protein>
<feature type="domain" description="Tyr recombinase" evidence="4">
    <location>
        <begin position="177"/>
        <end position="377"/>
    </location>
</feature>
<evidence type="ECO:0000256" key="2">
    <source>
        <dbReference type="ARBA" id="ARBA00023125"/>
    </source>
</evidence>
<dbReference type="Proteomes" id="UP000199601">
    <property type="component" value="Unassembled WGS sequence"/>
</dbReference>
<keyword evidence="2" id="KW-0238">DNA-binding</keyword>
<dbReference type="InterPro" id="IPR011010">
    <property type="entry name" value="DNA_brk_join_enz"/>
</dbReference>
<dbReference type="Gene3D" id="1.10.443.10">
    <property type="entry name" value="Intergrase catalytic core"/>
    <property type="match status" value="1"/>
</dbReference>
<evidence type="ECO:0000259" key="4">
    <source>
        <dbReference type="PROSITE" id="PS51898"/>
    </source>
</evidence>
<accession>A0A0U1DT28</accession>
<proteinExistence type="inferred from homology"/>
<dbReference type="GO" id="GO:0006310">
    <property type="term" value="P:DNA recombination"/>
    <property type="evidence" value="ECO:0007669"/>
    <property type="project" value="UniProtKB-KW"/>
</dbReference>
<keyword evidence="3" id="KW-0233">DNA recombination</keyword>